<comment type="similarity">
    <text evidence="2 6">Belongs to the class-I pyridoxal-phosphate-dependent aminotransferase family.</text>
</comment>
<dbReference type="PROSITE" id="PS00105">
    <property type="entry name" value="AA_TRANSFER_CLASS_1"/>
    <property type="match status" value="1"/>
</dbReference>
<dbReference type="EMBL" id="BAABBI010000001">
    <property type="protein sequence ID" value="GAA3772630.1"/>
    <property type="molecule type" value="Genomic_DNA"/>
</dbReference>
<dbReference type="InterPro" id="IPR004838">
    <property type="entry name" value="NHTrfase_class1_PyrdxlP-BS"/>
</dbReference>
<evidence type="ECO:0000256" key="6">
    <source>
        <dbReference type="RuleBase" id="RU000481"/>
    </source>
</evidence>
<dbReference type="InterPro" id="IPR004839">
    <property type="entry name" value="Aminotransferase_I/II_large"/>
</dbReference>
<organism evidence="8 9">
    <name type="scientific">Corallibacter vietnamensis</name>
    <dbReference type="NCBI Taxonomy" id="904130"/>
    <lineage>
        <taxon>Bacteria</taxon>
        <taxon>Pseudomonadati</taxon>
        <taxon>Bacteroidota</taxon>
        <taxon>Flavobacteriia</taxon>
        <taxon>Flavobacteriales</taxon>
        <taxon>Flavobacteriaceae</taxon>
        <taxon>Corallibacter</taxon>
    </lineage>
</organism>
<evidence type="ECO:0000256" key="1">
    <source>
        <dbReference type="ARBA" id="ARBA00001933"/>
    </source>
</evidence>
<proteinExistence type="inferred from homology"/>
<evidence type="ECO:0000256" key="2">
    <source>
        <dbReference type="ARBA" id="ARBA00007441"/>
    </source>
</evidence>
<evidence type="ECO:0000313" key="9">
    <source>
        <dbReference type="Proteomes" id="UP001501456"/>
    </source>
</evidence>
<protein>
    <recommendedName>
        <fullName evidence="6">Aminotransferase</fullName>
        <ecNumber evidence="6">2.6.1.-</ecNumber>
    </recommendedName>
</protein>
<dbReference type="NCBIfam" id="NF005744">
    <property type="entry name" value="PRK07568.1"/>
    <property type="match status" value="1"/>
</dbReference>
<sequence length="396" mass="44010">MPTISQKGQLMPQSPIRKLVPYAEKAYQEGKVVYHLNIGQPDIKTPEVALDAVKVHSLDILAYTRSEGSDGYRDKIAAYYNNHDIKVTKEEIIVTTGGSEALLFAFGSIMDTDDEIIIPEPFYANYNGFSTASGVNIVPVISKIEDNFALPPIEEFEKLITPKTKAILICNPGNPTGYLYSKEEIQKLAAIVKKHDLFLIADEVYREFAYDGVSHYSIMQEESIQEHAIMIDSVSKRYSMCGARIGCLVSKNKQIIATALKFAQARLSPPTLAQIASEAALQTPQSYFTDVIDEYVDRRDTLISELEKIEGVKVAKPKGAFYCIVELPVKNSDDFAQWLLENFDVNGETIMVAPAAGFYSTPGVGLNQIRIAYVLNKESLVKAVNILKEALKVYKD</sequence>
<dbReference type="EC" id="2.6.1.-" evidence="6"/>
<evidence type="ECO:0000256" key="3">
    <source>
        <dbReference type="ARBA" id="ARBA00022576"/>
    </source>
</evidence>
<dbReference type="Pfam" id="PF00155">
    <property type="entry name" value="Aminotran_1_2"/>
    <property type="match status" value="1"/>
</dbReference>
<dbReference type="PANTHER" id="PTHR46383">
    <property type="entry name" value="ASPARTATE AMINOTRANSFERASE"/>
    <property type="match status" value="1"/>
</dbReference>
<dbReference type="InterPro" id="IPR015424">
    <property type="entry name" value="PyrdxlP-dep_Trfase"/>
</dbReference>
<keyword evidence="9" id="KW-1185">Reference proteome</keyword>
<dbReference type="InterPro" id="IPR015422">
    <property type="entry name" value="PyrdxlP-dep_Trfase_small"/>
</dbReference>
<dbReference type="Gene3D" id="3.40.640.10">
    <property type="entry name" value="Type I PLP-dependent aspartate aminotransferase-like (Major domain)"/>
    <property type="match status" value="1"/>
</dbReference>
<evidence type="ECO:0000313" key="8">
    <source>
        <dbReference type="EMBL" id="GAA3772630.1"/>
    </source>
</evidence>
<dbReference type="Proteomes" id="UP001501456">
    <property type="component" value="Unassembled WGS sequence"/>
</dbReference>
<feature type="domain" description="Aminotransferase class I/classII large" evidence="7">
    <location>
        <begin position="34"/>
        <end position="346"/>
    </location>
</feature>
<comment type="cofactor">
    <cofactor evidence="1 6">
        <name>pyridoxal 5'-phosphate</name>
        <dbReference type="ChEBI" id="CHEBI:597326"/>
    </cofactor>
</comment>
<evidence type="ECO:0000256" key="5">
    <source>
        <dbReference type="ARBA" id="ARBA00022898"/>
    </source>
</evidence>
<gene>
    <name evidence="8" type="ORF">GCM10022271_00890</name>
</gene>
<comment type="caution">
    <text evidence="8">The sequence shown here is derived from an EMBL/GenBank/DDBJ whole genome shotgun (WGS) entry which is preliminary data.</text>
</comment>
<dbReference type="InterPro" id="IPR015421">
    <property type="entry name" value="PyrdxlP-dep_Trfase_major"/>
</dbReference>
<keyword evidence="5" id="KW-0663">Pyridoxal phosphate</keyword>
<dbReference type="Gene3D" id="3.90.1150.10">
    <property type="entry name" value="Aspartate Aminotransferase, domain 1"/>
    <property type="match status" value="1"/>
</dbReference>
<evidence type="ECO:0000256" key="4">
    <source>
        <dbReference type="ARBA" id="ARBA00022679"/>
    </source>
</evidence>
<keyword evidence="3 6" id="KW-0032">Aminotransferase</keyword>
<evidence type="ECO:0000259" key="7">
    <source>
        <dbReference type="Pfam" id="PF00155"/>
    </source>
</evidence>
<accession>A0ABP7GPM8</accession>
<dbReference type="InterPro" id="IPR050596">
    <property type="entry name" value="AspAT/PAT-like"/>
</dbReference>
<dbReference type="GO" id="GO:0008483">
    <property type="term" value="F:transaminase activity"/>
    <property type="evidence" value="ECO:0007669"/>
    <property type="project" value="UniProtKB-KW"/>
</dbReference>
<keyword evidence="4 6" id="KW-0808">Transferase</keyword>
<reference evidence="9" key="1">
    <citation type="journal article" date="2019" name="Int. J. Syst. Evol. Microbiol.">
        <title>The Global Catalogue of Microorganisms (GCM) 10K type strain sequencing project: providing services to taxonomists for standard genome sequencing and annotation.</title>
        <authorList>
            <consortium name="The Broad Institute Genomics Platform"/>
            <consortium name="The Broad Institute Genome Sequencing Center for Infectious Disease"/>
            <person name="Wu L."/>
            <person name="Ma J."/>
        </authorList>
    </citation>
    <scope>NUCLEOTIDE SEQUENCE [LARGE SCALE GENOMIC DNA]</scope>
    <source>
        <strain evidence="9">JCM 17525</strain>
    </source>
</reference>
<dbReference type="CDD" id="cd00609">
    <property type="entry name" value="AAT_like"/>
    <property type="match status" value="1"/>
</dbReference>
<dbReference type="RefSeq" id="WP_344725929.1">
    <property type="nucleotide sequence ID" value="NZ_BAABBI010000001.1"/>
</dbReference>
<dbReference type="SUPFAM" id="SSF53383">
    <property type="entry name" value="PLP-dependent transferases"/>
    <property type="match status" value="1"/>
</dbReference>
<name>A0ABP7GPM8_9FLAO</name>